<evidence type="ECO:0000256" key="7">
    <source>
        <dbReference type="ARBA" id="ARBA00022737"/>
    </source>
</evidence>
<keyword evidence="13" id="KW-0675">Receptor</keyword>
<dbReference type="CDD" id="cd14066">
    <property type="entry name" value="STKc_IRAK"/>
    <property type="match status" value="1"/>
</dbReference>
<dbReference type="PROSITE" id="PS51473">
    <property type="entry name" value="GNK2"/>
    <property type="match status" value="2"/>
</dbReference>
<dbReference type="GO" id="GO:0005524">
    <property type="term" value="F:ATP binding"/>
    <property type="evidence" value="ECO:0007669"/>
    <property type="project" value="UniProtKB-UniRule"/>
</dbReference>
<evidence type="ECO:0000256" key="4">
    <source>
        <dbReference type="ARBA" id="ARBA00022679"/>
    </source>
</evidence>
<dbReference type="AlphaFoldDB" id="A0A9D5AAS7"/>
<keyword evidence="3" id="KW-0597">Phosphoprotein</keyword>
<evidence type="ECO:0000256" key="14">
    <source>
        <dbReference type="ARBA" id="ARBA00023180"/>
    </source>
</evidence>
<organism evidence="23 24">
    <name type="scientific">Pisum sativum</name>
    <name type="common">Garden pea</name>
    <name type="synonym">Lathyrus oleraceus</name>
    <dbReference type="NCBI Taxonomy" id="3888"/>
    <lineage>
        <taxon>Eukaryota</taxon>
        <taxon>Viridiplantae</taxon>
        <taxon>Streptophyta</taxon>
        <taxon>Embryophyta</taxon>
        <taxon>Tracheophyta</taxon>
        <taxon>Spermatophyta</taxon>
        <taxon>Magnoliopsida</taxon>
        <taxon>eudicotyledons</taxon>
        <taxon>Gunneridae</taxon>
        <taxon>Pentapetalae</taxon>
        <taxon>rosids</taxon>
        <taxon>fabids</taxon>
        <taxon>Fabales</taxon>
        <taxon>Fabaceae</taxon>
        <taxon>Papilionoideae</taxon>
        <taxon>50 kb inversion clade</taxon>
        <taxon>NPAAA clade</taxon>
        <taxon>Hologalegina</taxon>
        <taxon>IRL clade</taxon>
        <taxon>Fabeae</taxon>
        <taxon>Lathyrus</taxon>
    </lineage>
</organism>
<feature type="domain" description="Protein kinase" evidence="21">
    <location>
        <begin position="357"/>
        <end position="632"/>
    </location>
</feature>
<evidence type="ECO:0000313" key="23">
    <source>
        <dbReference type="EMBL" id="KAI5400988.1"/>
    </source>
</evidence>
<proteinExistence type="predicted"/>
<evidence type="ECO:0000256" key="2">
    <source>
        <dbReference type="ARBA" id="ARBA00022527"/>
    </source>
</evidence>
<evidence type="ECO:0000256" key="10">
    <source>
        <dbReference type="ARBA" id="ARBA00022840"/>
    </source>
</evidence>
<dbReference type="SMART" id="SM00220">
    <property type="entry name" value="S_TKc"/>
    <property type="match status" value="1"/>
</dbReference>
<evidence type="ECO:0000259" key="21">
    <source>
        <dbReference type="PROSITE" id="PS50011"/>
    </source>
</evidence>
<feature type="domain" description="Gnk2-homologous" evidence="22">
    <location>
        <begin position="28"/>
        <end position="131"/>
    </location>
</feature>
<keyword evidence="2" id="KW-0723">Serine/threonine-protein kinase</keyword>
<feature type="transmembrane region" description="Helical" evidence="19">
    <location>
        <begin position="290"/>
        <end position="313"/>
    </location>
</feature>
<keyword evidence="11 19" id="KW-1133">Transmembrane helix</keyword>
<evidence type="ECO:0000256" key="12">
    <source>
        <dbReference type="ARBA" id="ARBA00023136"/>
    </source>
</evidence>
<dbReference type="SUPFAM" id="SSF56112">
    <property type="entry name" value="Protein kinase-like (PK-like)"/>
    <property type="match status" value="1"/>
</dbReference>
<reference evidence="23 24" key="1">
    <citation type="journal article" date="2022" name="Nat. Genet.">
        <title>Improved pea reference genome and pan-genome highlight genomic features and evolutionary characteristics.</title>
        <authorList>
            <person name="Yang T."/>
            <person name="Liu R."/>
            <person name="Luo Y."/>
            <person name="Hu S."/>
            <person name="Wang D."/>
            <person name="Wang C."/>
            <person name="Pandey M.K."/>
            <person name="Ge S."/>
            <person name="Xu Q."/>
            <person name="Li N."/>
            <person name="Li G."/>
            <person name="Huang Y."/>
            <person name="Saxena R.K."/>
            <person name="Ji Y."/>
            <person name="Li M."/>
            <person name="Yan X."/>
            <person name="He Y."/>
            <person name="Liu Y."/>
            <person name="Wang X."/>
            <person name="Xiang C."/>
            <person name="Varshney R.K."/>
            <person name="Ding H."/>
            <person name="Gao S."/>
            <person name="Zong X."/>
        </authorList>
    </citation>
    <scope>NUCLEOTIDE SEQUENCE [LARGE SCALE GENOMIC DNA]</scope>
    <source>
        <strain evidence="23 24">cv. Zhongwan 6</strain>
    </source>
</reference>
<evidence type="ECO:0000259" key="22">
    <source>
        <dbReference type="PROSITE" id="PS51473"/>
    </source>
</evidence>
<accession>A0A9D5AAS7</accession>
<feature type="region of interest" description="Disordered" evidence="18">
    <location>
        <begin position="255"/>
        <end position="282"/>
    </location>
</feature>
<keyword evidence="12 19" id="KW-0472">Membrane</keyword>
<comment type="caution">
    <text evidence="23">The sequence shown here is derived from an EMBL/GenBank/DDBJ whole genome shotgun (WGS) entry which is preliminary data.</text>
</comment>
<dbReference type="PROSITE" id="PS50011">
    <property type="entry name" value="PROTEIN_KINASE_DOM"/>
    <property type="match status" value="1"/>
</dbReference>
<dbReference type="FunFam" id="3.30.430.20:FF:000002">
    <property type="entry name" value="Cysteine-rich receptor-like protein kinase 10"/>
    <property type="match status" value="1"/>
</dbReference>
<dbReference type="GO" id="GO:0005886">
    <property type="term" value="C:plasma membrane"/>
    <property type="evidence" value="ECO:0007669"/>
    <property type="project" value="TreeGrafter"/>
</dbReference>
<dbReference type="Gene3D" id="3.30.430.20">
    <property type="entry name" value="Gnk2 domain, C-X8-C-X2-C motif"/>
    <property type="match status" value="2"/>
</dbReference>
<evidence type="ECO:0000256" key="19">
    <source>
        <dbReference type="SAM" id="Phobius"/>
    </source>
</evidence>
<dbReference type="FunFam" id="3.30.430.20:FF:000003">
    <property type="entry name" value="Cysteine-rich RLK (RECEPTOR-like protein kinase) 10"/>
    <property type="match status" value="1"/>
</dbReference>
<dbReference type="InterPro" id="IPR002902">
    <property type="entry name" value="GNK2"/>
</dbReference>
<evidence type="ECO:0000256" key="18">
    <source>
        <dbReference type="SAM" id="MobiDB-lite"/>
    </source>
</evidence>
<keyword evidence="10 17" id="KW-0067">ATP-binding</keyword>
<dbReference type="InterPro" id="IPR038408">
    <property type="entry name" value="GNK2_sf"/>
</dbReference>
<dbReference type="Gramene" id="Psat06G0572100-T1">
    <property type="protein sequence ID" value="KAI5400988.1"/>
    <property type="gene ID" value="KIW84_065721"/>
</dbReference>
<dbReference type="FunFam" id="3.30.200.20:FF:000142">
    <property type="entry name" value="Cysteine-rich receptor-like protein kinase 10"/>
    <property type="match status" value="1"/>
</dbReference>
<evidence type="ECO:0000256" key="17">
    <source>
        <dbReference type="PROSITE-ProRule" id="PRU10141"/>
    </source>
</evidence>
<evidence type="ECO:0000256" key="9">
    <source>
        <dbReference type="ARBA" id="ARBA00022777"/>
    </source>
</evidence>
<feature type="signal peptide" evidence="20">
    <location>
        <begin position="1"/>
        <end position="23"/>
    </location>
</feature>
<keyword evidence="9" id="KW-0418">Kinase</keyword>
<comment type="catalytic activity">
    <reaction evidence="16">
        <text>L-threonyl-[protein] + ATP = O-phospho-L-threonyl-[protein] + ADP + H(+)</text>
        <dbReference type="Rhea" id="RHEA:46608"/>
        <dbReference type="Rhea" id="RHEA-COMP:11060"/>
        <dbReference type="Rhea" id="RHEA-COMP:11605"/>
        <dbReference type="ChEBI" id="CHEBI:15378"/>
        <dbReference type="ChEBI" id="CHEBI:30013"/>
        <dbReference type="ChEBI" id="CHEBI:30616"/>
        <dbReference type="ChEBI" id="CHEBI:61977"/>
        <dbReference type="ChEBI" id="CHEBI:456216"/>
    </reaction>
</comment>
<dbReference type="Pfam" id="PF01657">
    <property type="entry name" value="Stress-antifung"/>
    <property type="match status" value="2"/>
</dbReference>
<dbReference type="PROSITE" id="PS00108">
    <property type="entry name" value="PROTEIN_KINASE_ST"/>
    <property type="match status" value="1"/>
</dbReference>
<keyword evidence="4" id="KW-0808">Transferase</keyword>
<dbReference type="Pfam" id="PF07714">
    <property type="entry name" value="PK_Tyr_Ser-Thr"/>
    <property type="match status" value="1"/>
</dbReference>
<dbReference type="PROSITE" id="PS00107">
    <property type="entry name" value="PROTEIN_KINASE_ATP"/>
    <property type="match status" value="1"/>
</dbReference>
<evidence type="ECO:0000256" key="8">
    <source>
        <dbReference type="ARBA" id="ARBA00022741"/>
    </source>
</evidence>
<evidence type="ECO:0000256" key="13">
    <source>
        <dbReference type="ARBA" id="ARBA00023170"/>
    </source>
</evidence>
<dbReference type="InterPro" id="IPR011009">
    <property type="entry name" value="Kinase-like_dom_sf"/>
</dbReference>
<keyword evidence="8 17" id="KW-0547">Nucleotide-binding</keyword>
<evidence type="ECO:0000313" key="24">
    <source>
        <dbReference type="Proteomes" id="UP001058974"/>
    </source>
</evidence>
<dbReference type="Gene3D" id="3.30.200.20">
    <property type="entry name" value="Phosphorylase Kinase, domain 1"/>
    <property type="match status" value="1"/>
</dbReference>
<dbReference type="InterPro" id="IPR017441">
    <property type="entry name" value="Protein_kinase_ATP_BS"/>
</dbReference>
<dbReference type="CDD" id="cd23509">
    <property type="entry name" value="Gnk2-like"/>
    <property type="match status" value="2"/>
</dbReference>
<dbReference type="EMBL" id="JAMSHJ010000006">
    <property type="protein sequence ID" value="KAI5400988.1"/>
    <property type="molecule type" value="Genomic_DNA"/>
</dbReference>
<feature type="region of interest" description="Disordered" evidence="18">
    <location>
        <begin position="654"/>
        <end position="679"/>
    </location>
</feature>
<evidence type="ECO:0000256" key="16">
    <source>
        <dbReference type="ARBA" id="ARBA00047951"/>
    </source>
</evidence>
<feature type="compositionally biased region" description="Low complexity" evidence="18">
    <location>
        <begin position="265"/>
        <end position="282"/>
    </location>
</feature>
<gene>
    <name evidence="23" type="ORF">KIW84_065721</name>
</gene>
<dbReference type="PANTHER" id="PTHR27002">
    <property type="entry name" value="RECEPTOR-LIKE SERINE/THREONINE-PROTEIN KINASE SD1-8"/>
    <property type="match status" value="1"/>
</dbReference>
<name>A0A9D5AAS7_PEA</name>
<evidence type="ECO:0000256" key="3">
    <source>
        <dbReference type="ARBA" id="ARBA00022553"/>
    </source>
</evidence>
<keyword evidence="14" id="KW-0325">Glycoprotein</keyword>
<feature type="domain" description="Gnk2-homologous" evidence="22">
    <location>
        <begin position="137"/>
        <end position="245"/>
    </location>
</feature>
<evidence type="ECO:0000256" key="6">
    <source>
        <dbReference type="ARBA" id="ARBA00022729"/>
    </source>
</evidence>
<dbReference type="InterPro" id="IPR008271">
    <property type="entry name" value="Ser/Thr_kinase_AS"/>
</dbReference>
<comment type="subcellular location">
    <subcellularLocation>
        <location evidence="1">Membrane</location>
        <topology evidence="1">Single-pass membrane protein</topology>
    </subcellularLocation>
</comment>
<comment type="catalytic activity">
    <reaction evidence="15">
        <text>L-seryl-[protein] + ATP = O-phospho-L-seryl-[protein] + ADP + H(+)</text>
        <dbReference type="Rhea" id="RHEA:17989"/>
        <dbReference type="Rhea" id="RHEA-COMP:9863"/>
        <dbReference type="Rhea" id="RHEA-COMP:11604"/>
        <dbReference type="ChEBI" id="CHEBI:15378"/>
        <dbReference type="ChEBI" id="CHEBI:29999"/>
        <dbReference type="ChEBI" id="CHEBI:30616"/>
        <dbReference type="ChEBI" id="CHEBI:83421"/>
        <dbReference type="ChEBI" id="CHEBI:456216"/>
    </reaction>
</comment>
<dbReference type="Gene3D" id="1.10.510.10">
    <property type="entry name" value="Transferase(Phosphotransferase) domain 1"/>
    <property type="match status" value="1"/>
</dbReference>
<dbReference type="InterPro" id="IPR000719">
    <property type="entry name" value="Prot_kinase_dom"/>
</dbReference>
<evidence type="ECO:0000256" key="5">
    <source>
        <dbReference type="ARBA" id="ARBA00022692"/>
    </source>
</evidence>
<dbReference type="InterPro" id="IPR001245">
    <property type="entry name" value="Ser-Thr/Tyr_kinase_cat_dom"/>
</dbReference>
<evidence type="ECO:0000256" key="11">
    <source>
        <dbReference type="ARBA" id="ARBA00022989"/>
    </source>
</evidence>
<dbReference type="FunFam" id="1.10.510.10:FF:000129">
    <property type="entry name" value="cysteine-rich receptor-like protein kinase 10"/>
    <property type="match status" value="1"/>
</dbReference>
<dbReference type="PANTHER" id="PTHR27002:SF1074">
    <property type="entry name" value="CYSTEINE-RICH RECEPTOR-KINASE-LIKE PROTEIN"/>
    <property type="match status" value="1"/>
</dbReference>
<keyword evidence="6 20" id="KW-0732">Signal</keyword>
<dbReference type="Proteomes" id="UP001058974">
    <property type="component" value="Chromosome 6"/>
</dbReference>
<feature type="binding site" evidence="17">
    <location>
        <position position="385"/>
    </location>
    <ligand>
        <name>ATP</name>
        <dbReference type="ChEBI" id="CHEBI:30616"/>
    </ligand>
</feature>
<keyword evidence="5 19" id="KW-0812">Transmembrane</keyword>
<keyword evidence="24" id="KW-1185">Reference proteome</keyword>
<dbReference type="GO" id="GO:0004674">
    <property type="term" value="F:protein serine/threonine kinase activity"/>
    <property type="evidence" value="ECO:0007669"/>
    <property type="project" value="UniProtKB-KW"/>
</dbReference>
<evidence type="ECO:0000256" key="1">
    <source>
        <dbReference type="ARBA" id="ARBA00004167"/>
    </source>
</evidence>
<protein>
    <submittedName>
        <fullName evidence="23">Uncharacterized protein</fullName>
    </submittedName>
</protein>
<evidence type="ECO:0000256" key="20">
    <source>
        <dbReference type="SAM" id="SignalP"/>
    </source>
</evidence>
<dbReference type="GO" id="GO:0006979">
    <property type="term" value="P:response to oxidative stress"/>
    <property type="evidence" value="ECO:0007669"/>
    <property type="project" value="UniProtKB-ARBA"/>
</dbReference>
<evidence type="ECO:0000256" key="15">
    <source>
        <dbReference type="ARBA" id="ARBA00047558"/>
    </source>
</evidence>
<sequence length="700" mass="79002">MKQNNSSMALLSFLCYLFVTALSHVKAGDPVACDNIRGNYTDNSPYDNNLKTLISTFSSHKEINYGFYNFSYGQDPDKAYAIGLCRGDLEPKTCLTNINNSFAYLKQHCPNQKEAIVWGGDFTLWYSNRSIFGIVETLPTMFLIYQRNVSDVDAYNKALNNLMKNLTNKAAYGDSRRKYDADNVNEPANFATIYGYVLCVPDLSSQQCVDCLEAAISDIPGCCKGKMGGNILKPSCRIRFDPYRFYNQTIVLDSNATPPSPSLQPPSESTNNSSSPSTDITSSGKSKIRIIIISIALPAVSVVLILIFICIYLRLRKPKQMFQEINRKHDDGDEDEITIVESLQFNFDIIRVATNDFSDSNKLGRGGFGIVYKGKLPDGQMIAVKRLLEESNQGDEEFKNEVLLVARLQHRNLVRLLGFCLEGMERLLIYEFVTNKSLDYFIFDPIRKAQLNWEKRYEIIKGIARGLLYLHEDSRLRIIHRDIKASNILLDNEMNPKISDFGLARLFVIDQTQGHTNRPAGTYGYMAPEYVMHGLFSVKSDVFSFGVLILEIISGHKNSANICHGNDIEYLLSFAWKSWREGKSTNIIDPSLKNYSPNEIMRCIHIGLLCIQEDAADRPTMAAVALMLNSYSLSLTIPLKPAFFYGSRTGTESLHDKQQWGENQDATTSNESINEASNTDPYPRIVNRVFLKSINYVTTK</sequence>
<feature type="compositionally biased region" description="Polar residues" evidence="18">
    <location>
        <begin position="660"/>
        <end position="679"/>
    </location>
</feature>
<keyword evidence="7" id="KW-0677">Repeat</keyword>
<feature type="chain" id="PRO_5038563053" evidence="20">
    <location>
        <begin position="24"/>
        <end position="700"/>
    </location>
</feature>